<evidence type="ECO:0000256" key="4">
    <source>
        <dbReference type="ARBA" id="ARBA00022807"/>
    </source>
</evidence>
<protein>
    <submittedName>
        <fullName evidence="8">NlpC/P60 family protein</fullName>
    </submittedName>
</protein>
<comment type="similarity">
    <text evidence="1">Belongs to the peptidase C40 family.</text>
</comment>
<sequence>MYQRKFKREHKEEKKHSNEQNPKDGSNVKSREAQKKKTRKSYYQREKEKEAARQGSTWLENAVNKISEKMSDVMAAFANYVRDNPKIVLGILLVILIIVLLSAMLGSCAMVLPGTTDSSLAATYTAYDEDIHGVETDYRKLEKDLRKKIESTKELYPDFDEYEYELDEIGHNSYELITYLTVKYDDFKRKDMNQIVQKLFEKQYKLTYTKKSEKRTRTVEKTGIRWVFDDTNPDGGYYEPYLYEEEEEYTVKILKVKLDNRSLGRVIEEMGLTAKQKSHYDLLLLTKGNKEYLFADIYSDLEDPEDYHVPGEALSDAQFAVMIAEAEKYLRRAYVWGGSNPTTGFDCSGYVCWVLNHCGYHVGRTTAQGLRSRCAYVPVSEAKPGDLIFFQKTYDTTGASHVGIYVGDGMMIHCGNPICYTSINTKYWKQHFLCYGRIM</sequence>
<keyword evidence="4" id="KW-0788">Thiol protease</keyword>
<gene>
    <name evidence="8" type="ORF">SAMN04487928_1552</name>
</gene>
<evidence type="ECO:0000256" key="5">
    <source>
        <dbReference type="SAM" id="MobiDB-lite"/>
    </source>
</evidence>
<keyword evidence="2" id="KW-0645">Protease</keyword>
<keyword evidence="3" id="KW-0378">Hydrolase</keyword>
<evidence type="ECO:0000259" key="7">
    <source>
        <dbReference type="PROSITE" id="PS51935"/>
    </source>
</evidence>
<organism evidence="8 9">
    <name type="scientific">Butyrivibrio proteoclasticus</name>
    <dbReference type="NCBI Taxonomy" id="43305"/>
    <lineage>
        <taxon>Bacteria</taxon>
        <taxon>Bacillati</taxon>
        <taxon>Bacillota</taxon>
        <taxon>Clostridia</taxon>
        <taxon>Lachnospirales</taxon>
        <taxon>Lachnospiraceae</taxon>
        <taxon>Butyrivibrio</taxon>
    </lineage>
</organism>
<evidence type="ECO:0000256" key="1">
    <source>
        <dbReference type="ARBA" id="ARBA00007074"/>
    </source>
</evidence>
<accession>A0A1I5YRR0</accession>
<reference evidence="9" key="1">
    <citation type="submission" date="2016-10" db="EMBL/GenBank/DDBJ databases">
        <authorList>
            <person name="Varghese N."/>
            <person name="Submissions S."/>
        </authorList>
    </citation>
    <scope>NUCLEOTIDE SEQUENCE [LARGE SCALE GENOMIC DNA]</scope>
    <source>
        <strain evidence="9">P18</strain>
    </source>
</reference>
<feature type="region of interest" description="Disordered" evidence="5">
    <location>
        <begin position="1"/>
        <end position="49"/>
    </location>
</feature>
<evidence type="ECO:0000313" key="9">
    <source>
        <dbReference type="Proteomes" id="UP000182624"/>
    </source>
</evidence>
<name>A0A1I5YRR0_9FIRM</name>
<dbReference type="PANTHER" id="PTHR47053:SF1">
    <property type="entry name" value="MUREIN DD-ENDOPEPTIDASE MEPH-RELATED"/>
    <property type="match status" value="1"/>
</dbReference>
<dbReference type="NCBIfam" id="NF045974">
    <property type="entry name" value="conju_CD1108"/>
    <property type="match status" value="1"/>
</dbReference>
<evidence type="ECO:0000313" key="8">
    <source>
        <dbReference type="EMBL" id="SFQ46911.1"/>
    </source>
</evidence>
<keyword evidence="6" id="KW-0812">Transmembrane</keyword>
<dbReference type="PROSITE" id="PS51935">
    <property type="entry name" value="NLPC_P60"/>
    <property type="match status" value="1"/>
</dbReference>
<keyword evidence="6" id="KW-0472">Membrane</keyword>
<dbReference type="PANTHER" id="PTHR47053">
    <property type="entry name" value="MUREIN DD-ENDOPEPTIDASE MEPH-RELATED"/>
    <property type="match status" value="1"/>
</dbReference>
<evidence type="ECO:0000256" key="6">
    <source>
        <dbReference type="SAM" id="Phobius"/>
    </source>
</evidence>
<dbReference type="InterPro" id="IPR051202">
    <property type="entry name" value="Peptidase_C40"/>
</dbReference>
<dbReference type="Pfam" id="PF00877">
    <property type="entry name" value="NLPC_P60"/>
    <property type="match status" value="1"/>
</dbReference>
<dbReference type="InterPro" id="IPR038765">
    <property type="entry name" value="Papain-like_cys_pep_sf"/>
</dbReference>
<feature type="transmembrane region" description="Helical" evidence="6">
    <location>
        <begin position="87"/>
        <end position="112"/>
    </location>
</feature>
<dbReference type="Proteomes" id="UP000182624">
    <property type="component" value="Unassembled WGS sequence"/>
</dbReference>
<dbReference type="InterPro" id="IPR000064">
    <property type="entry name" value="NLP_P60_dom"/>
</dbReference>
<dbReference type="RefSeq" id="WP_074892093.1">
    <property type="nucleotide sequence ID" value="NZ_FOXO01000055.1"/>
</dbReference>
<feature type="compositionally biased region" description="Basic and acidic residues" evidence="5">
    <location>
        <begin position="9"/>
        <end position="22"/>
    </location>
</feature>
<feature type="domain" description="NlpC/P60" evidence="7">
    <location>
        <begin position="316"/>
        <end position="439"/>
    </location>
</feature>
<dbReference type="SUPFAM" id="SSF54001">
    <property type="entry name" value="Cysteine proteinases"/>
    <property type="match status" value="1"/>
</dbReference>
<dbReference type="EMBL" id="FOXO01000055">
    <property type="protein sequence ID" value="SFQ46911.1"/>
    <property type="molecule type" value="Genomic_DNA"/>
</dbReference>
<keyword evidence="6" id="KW-1133">Transmembrane helix</keyword>
<dbReference type="GO" id="GO:0006508">
    <property type="term" value="P:proteolysis"/>
    <property type="evidence" value="ECO:0007669"/>
    <property type="project" value="UniProtKB-KW"/>
</dbReference>
<evidence type="ECO:0000256" key="2">
    <source>
        <dbReference type="ARBA" id="ARBA00022670"/>
    </source>
</evidence>
<dbReference type="OrthoDB" id="9812962at2"/>
<keyword evidence="9" id="KW-1185">Reference proteome</keyword>
<dbReference type="Gene3D" id="3.90.1720.10">
    <property type="entry name" value="endopeptidase domain like (from Nostoc punctiforme)"/>
    <property type="match status" value="1"/>
</dbReference>
<proteinExistence type="inferred from homology"/>
<dbReference type="GO" id="GO:0008234">
    <property type="term" value="F:cysteine-type peptidase activity"/>
    <property type="evidence" value="ECO:0007669"/>
    <property type="project" value="UniProtKB-KW"/>
</dbReference>
<evidence type="ECO:0000256" key="3">
    <source>
        <dbReference type="ARBA" id="ARBA00022801"/>
    </source>
</evidence>
<dbReference type="AlphaFoldDB" id="A0A1I5YRR0"/>